<dbReference type="GO" id="GO:0031080">
    <property type="term" value="C:nuclear pore outer ring"/>
    <property type="evidence" value="ECO:0007669"/>
    <property type="project" value="EnsemblFungi"/>
</dbReference>
<evidence type="ECO:0000256" key="10">
    <source>
        <dbReference type="PROSITE-ProRule" id="PRU00221"/>
    </source>
</evidence>
<dbReference type="PANTHER" id="PTHR11024:SF3">
    <property type="entry name" value="NUCLEOPORIN SEH1"/>
    <property type="match status" value="1"/>
</dbReference>
<dbReference type="GO" id="GO:1904263">
    <property type="term" value="P:positive regulation of TORC1 signaling"/>
    <property type="evidence" value="ECO:0007669"/>
    <property type="project" value="EnsemblFungi"/>
</dbReference>
<dbReference type="OrthoDB" id="5566198at2759"/>
<keyword evidence="8" id="KW-0906">Nuclear pore complex</keyword>
<dbReference type="PANTHER" id="PTHR11024">
    <property type="entry name" value="NUCLEAR PORE COMPLEX PROTEIN SEC13 / SEH1 FAMILY MEMBER"/>
    <property type="match status" value="1"/>
</dbReference>
<keyword evidence="3" id="KW-0813">Transport</keyword>
<feature type="repeat" description="WD" evidence="10">
    <location>
        <begin position="276"/>
        <end position="308"/>
    </location>
</feature>
<dbReference type="SMART" id="SM00320">
    <property type="entry name" value="WD40"/>
    <property type="match status" value="5"/>
</dbReference>
<dbReference type="GO" id="GO:0034198">
    <property type="term" value="P:cellular response to amino acid starvation"/>
    <property type="evidence" value="ECO:0007669"/>
    <property type="project" value="TreeGrafter"/>
</dbReference>
<accession>A0A1Y1VIL4</accession>
<dbReference type="GO" id="GO:0051028">
    <property type="term" value="P:mRNA transport"/>
    <property type="evidence" value="ECO:0007669"/>
    <property type="project" value="UniProtKB-KW"/>
</dbReference>
<dbReference type="EMBL" id="MCFH01000006">
    <property type="protein sequence ID" value="ORX57247.1"/>
    <property type="molecule type" value="Genomic_DNA"/>
</dbReference>
<dbReference type="FunFam" id="2.130.10.10:FF:000578">
    <property type="entry name" value="Nucleoporin seh1"/>
    <property type="match status" value="1"/>
</dbReference>
<dbReference type="Gene3D" id="2.130.10.10">
    <property type="entry name" value="YVTN repeat-like/Quinoprotein amine dehydrogenase"/>
    <property type="match status" value="1"/>
</dbReference>
<comment type="caution">
    <text evidence="11">The sequence shown here is derived from an EMBL/GenBank/DDBJ whole genome shotgun (WGS) entry which is preliminary data.</text>
</comment>
<protein>
    <submittedName>
        <fullName evidence="11">WD40 repeat-like protein</fullName>
    </submittedName>
</protein>
<dbReference type="Pfam" id="PF00400">
    <property type="entry name" value="WD40"/>
    <property type="match status" value="4"/>
</dbReference>
<evidence type="ECO:0000313" key="11">
    <source>
        <dbReference type="EMBL" id="ORX57247.1"/>
    </source>
</evidence>
<feature type="repeat" description="WD" evidence="10">
    <location>
        <begin position="56"/>
        <end position="90"/>
    </location>
</feature>
<dbReference type="InterPro" id="IPR036322">
    <property type="entry name" value="WD40_repeat_dom_sf"/>
</dbReference>
<feature type="repeat" description="WD" evidence="10">
    <location>
        <begin position="209"/>
        <end position="254"/>
    </location>
</feature>
<evidence type="ECO:0000256" key="8">
    <source>
        <dbReference type="ARBA" id="ARBA00023132"/>
    </source>
</evidence>
<comment type="similarity">
    <text evidence="2">Belongs to the WD repeat SEC13 family.</text>
</comment>
<name>A0A1Y1VIL4_9FUNG</name>
<keyword evidence="9" id="KW-0539">Nucleus</keyword>
<dbReference type="Proteomes" id="UP000193719">
    <property type="component" value="Unassembled WGS sequence"/>
</dbReference>
<dbReference type="InterPro" id="IPR020472">
    <property type="entry name" value="WD40_PAC1"/>
</dbReference>
<keyword evidence="6" id="KW-0509">mRNA transport</keyword>
<dbReference type="AlphaFoldDB" id="A0A1Y1VIL4"/>
<dbReference type="GO" id="GO:0061700">
    <property type="term" value="C:GATOR2 complex"/>
    <property type="evidence" value="ECO:0007669"/>
    <property type="project" value="EnsemblFungi"/>
</dbReference>
<evidence type="ECO:0000256" key="4">
    <source>
        <dbReference type="ARBA" id="ARBA00022574"/>
    </source>
</evidence>
<dbReference type="PRINTS" id="PR00320">
    <property type="entry name" value="GPROTEINBRPT"/>
</dbReference>
<evidence type="ECO:0000256" key="1">
    <source>
        <dbReference type="ARBA" id="ARBA00004567"/>
    </source>
</evidence>
<evidence type="ECO:0000256" key="9">
    <source>
        <dbReference type="ARBA" id="ARBA00023242"/>
    </source>
</evidence>
<reference evidence="11 12" key="1">
    <citation type="submission" date="2016-08" db="EMBL/GenBank/DDBJ databases">
        <title>Genomes of anaerobic fungi encode conserved fungal cellulosomes for biomass hydrolysis.</title>
        <authorList>
            <consortium name="DOE Joint Genome Institute"/>
            <person name="Haitjema C.H."/>
            <person name="Gilmore S.P."/>
            <person name="Henske J.K."/>
            <person name="Solomon K.V."/>
            <person name="De Groot R."/>
            <person name="Kuo A."/>
            <person name="Mondo S.J."/>
            <person name="Salamov A.A."/>
            <person name="Labutti K."/>
            <person name="Zhao Z."/>
            <person name="Chiniquy J."/>
            <person name="Barry K."/>
            <person name="Brewer H.M."/>
            <person name="Purvine S.O."/>
            <person name="Wright A.T."/>
            <person name="Boxma B."/>
            <person name="Van Alen T."/>
            <person name="Hackstein J.H."/>
            <person name="Baker S.E."/>
            <person name="Grigoriev I.V."/>
            <person name="O'Malley M.A."/>
        </authorList>
    </citation>
    <scope>NUCLEOTIDE SEQUENCE [LARGE SCALE GENOMIC DNA]</scope>
    <source>
        <strain evidence="12">finn</strain>
    </source>
</reference>
<organism evidence="11 12">
    <name type="scientific">Piromyces finnis</name>
    <dbReference type="NCBI Taxonomy" id="1754191"/>
    <lineage>
        <taxon>Eukaryota</taxon>
        <taxon>Fungi</taxon>
        <taxon>Fungi incertae sedis</taxon>
        <taxon>Chytridiomycota</taxon>
        <taxon>Chytridiomycota incertae sedis</taxon>
        <taxon>Neocallimastigomycetes</taxon>
        <taxon>Neocallimastigales</taxon>
        <taxon>Neocallimastigaceae</taxon>
        <taxon>Piromyces</taxon>
    </lineage>
</organism>
<keyword evidence="12" id="KW-1185">Reference proteome</keyword>
<dbReference type="GO" id="GO:0034399">
    <property type="term" value="C:nuclear periphery"/>
    <property type="evidence" value="ECO:0007669"/>
    <property type="project" value="EnsemblFungi"/>
</dbReference>
<evidence type="ECO:0000256" key="3">
    <source>
        <dbReference type="ARBA" id="ARBA00022448"/>
    </source>
</evidence>
<dbReference type="InterPro" id="IPR015943">
    <property type="entry name" value="WD40/YVTN_repeat-like_dom_sf"/>
</dbReference>
<dbReference type="GO" id="GO:0015031">
    <property type="term" value="P:protein transport"/>
    <property type="evidence" value="ECO:0007669"/>
    <property type="project" value="UniProtKB-KW"/>
</dbReference>
<sequence length="327" mass="37687">MITNQIQQLDTYHEDLIHDLSYNYYGNRLVTCSSDQRIKVWDLNEETGQWIMNDSWKAHDCSILKVSWAHPEFGQVFASCSIDRTVKIWEEQEYGGKRWVEKAKLVESQGSVQDIEFAPNYLGLKLATISADGKLRIYEAMDIMNLLHWTLLEEIEVTSAGKESDGHYCLSWSTSRFNQPMIVVGCGRENTARIYKLDQHNKWQICEVLNGHQDIVHDVAWAPNVGRSYQLIATACKDGRVRIFKLSNESVKNKNIINTNVIKNDSKFKVELIEEFKDHGSEVWRVEWNVTGTILSSSGDDGKIRLWKASYTNEWKCLSVISAEQKK</sequence>
<keyword evidence="7" id="KW-0653">Protein transport</keyword>
<keyword evidence="5" id="KW-0677">Repeat</keyword>
<dbReference type="InterPro" id="IPR001680">
    <property type="entry name" value="WD40_rpt"/>
</dbReference>
<dbReference type="PROSITE" id="PS00678">
    <property type="entry name" value="WD_REPEATS_1"/>
    <property type="match status" value="1"/>
</dbReference>
<evidence type="ECO:0000256" key="2">
    <source>
        <dbReference type="ARBA" id="ARBA00010102"/>
    </source>
</evidence>
<dbReference type="GO" id="GO:0005198">
    <property type="term" value="F:structural molecule activity"/>
    <property type="evidence" value="ECO:0007669"/>
    <property type="project" value="InterPro"/>
</dbReference>
<dbReference type="InterPro" id="IPR037363">
    <property type="entry name" value="Sec13/Seh1_fam"/>
</dbReference>
<keyword evidence="8" id="KW-0811">Translocation</keyword>
<dbReference type="PROSITE" id="PS50294">
    <property type="entry name" value="WD_REPEATS_REGION"/>
    <property type="match status" value="2"/>
</dbReference>
<reference evidence="11 12" key="2">
    <citation type="submission" date="2016-08" db="EMBL/GenBank/DDBJ databases">
        <title>Pervasive Adenine N6-methylation of Active Genes in Fungi.</title>
        <authorList>
            <consortium name="DOE Joint Genome Institute"/>
            <person name="Mondo S.J."/>
            <person name="Dannebaum R.O."/>
            <person name="Kuo R.C."/>
            <person name="Labutti K."/>
            <person name="Haridas S."/>
            <person name="Kuo A."/>
            <person name="Salamov A."/>
            <person name="Ahrendt S.R."/>
            <person name="Lipzen A."/>
            <person name="Sullivan W."/>
            <person name="Andreopoulos W.B."/>
            <person name="Clum A."/>
            <person name="Lindquist E."/>
            <person name="Daum C."/>
            <person name="Ramamoorthy G.K."/>
            <person name="Gryganskyi A."/>
            <person name="Culley D."/>
            <person name="Magnuson J.K."/>
            <person name="James T.Y."/>
            <person name="O'Malley M.A."/>
            <person name="Stajich J.E."/>
            <person name="Spatafora J.W."/>
            <person name="Visel A."/>
            <person name="Grigoriev I.V."/>
        </authorList>
    </citation>
    <scope>NUCLEOTIDE SEQUENCE [LARGE SCALE GENOMIC DNA]</scope>
    <source>
        <strain evidence="12">finn</strain>
    </source>
</reference>
<keyword evidence="4 10" id="KW-0853">WD repeat</keyword>
<evidence type="ECO:0000256" key="5">
    <source>
        <dbReference type="ARBA" id="ARBA00022737"/>
    </source>
</evidence>
<evidence type="ECO:0000256" key="7">
    <source>
        <dbReference type="ARBA" id="ARBA00022927"/>
    </source>
</evidence>
<feature type="repeat" description="WD" evidence="10">
    <location>
        <begin position="10"/>
        <end position="44"/>
    </location>
</feature>
<dbReference type="SUPFAM" id="SSF50978">
    <property type="entry name" value="WD40 repeat-like"/>
    <property type="match status" value="1"/>
</dbReference>
<dbReference type="InterPro" id="IPR019775">
    <property type="entry name" value="WD40_repeat_CS"/>
</dbReference>
<dbReference type="PROSITE" id="PS50082">
    <property type="entry name" value="WD_REPEATS_2"/>
    <property type="match status" value="4"/>
</dbReference>
<comment type="subcellular location">
    <subcellularLocation>
        <location evidence="1">Nucleus</location>
        <location evidence="1">Nuclear pore complex</location>
    </subcellularLocation>
</comment>
<evidence type="ECO:0000313" key="12">
    <source>
        <dbReference type="Proteomes" id="UP000193719"/>
    </source>
</evidence>
<proteinExistence type="inferred from homology"/>
<evidence type="ECO:0000256" key="6">
    <source>
        <dbReference type="ARBA" id="ARBA00022816"/>
    </source>
</evidence>
<gene>
    <name evidence="11" type="ORF">BCR36DRAFT_345276</name>
</gene>
<dbReference type="STRING" id="1754191.A0A1Y1VIL4"/>